<gene>
    <name evidence="3" type="ORF">CIHG_08757</name>
</gene>
<name>A0A0J8S1M9_COCIT</name>
<feature type="compositionally biased region" description="Polar residues" evidence="1">
    <location>
        <begin position="56"/>
        <end position="71"/>
    </location>
</feature>
<dbReference type="Proteomes" id="UP000054563">
    <property type="component" value="Unassembled WGS sequence"/>
</dbReference>
<evidence type="ECO:0000259" key="2">
    <source>
        <dbReference type="Pfam" id="PF20253"/>
    </source>
</evidence>
<evidence type="ECO:0000313" key="4">
    <source>
        <dbReference type="Proteomes" id="UP000054563"/>
    </source>
</evidence>
<dbReference type="VEuPathDB" id="FungiDB:CIHG_08757"/>
<dbReference type="PANTHER" id="PTHR38795:SF1">
    <property type="entry name" value="DUF6604 DOMAIN-CONTAINING PROTEIN"/>
    <property type="match status" value="1"/>
</dbReference>
<reference evidence="4" key="1">
    <citation type="journal article" date="2010" name="Genome Res.">
        <title>Population genomic sequencing of Coccidioides fungi reveals recent hybridization and transposon control.</title>
        <authorList>
            <person name="Neafsey D.E."/>
            <person name="Barker B.M."/>
            <person name="Sharpton T.J."/>
            <person name="Stajich J.E."/>
            <person name="Park D.J."/>
            <person name="Whiston E."/>
            <person name="Hung C.-Y."/>
            <person name="McMahan C."/>
            <person name="White J."/>
            <person name="Sykes S."/>
            <person name="Heiman D."/>
            <person name="Young S."/>
            <person name="Zeng Q."/>
            <person name="Abouelleil A."/>
            <person name="Aftuck L."/>
            <person name="Bessette D."/>
            <person name="Brown A."/>
            <person name="FitzGerald M."/>
            <person name="Lui A."/>
            <person name="Macdonald J.P."/>
            <person name="Priest M."/>
            <person name="Orbach M.J."/>
            <person name="Galgiani J.N."/>
            <person name="Kirkland T.N."/>
            <person name="Cole G.T."/>
            <person name="Birren B.W."/>
            <person name="Henn M.R."/>
            <person name="Taylor J.W."/>
            <person name="Rounsley S.D."/>
        </authorList>
    </citation>
    <scope>NUCLEOTIDE SEQUENCE [LARGE SCALE GENOMIC DNA]</scope>
    <source>
        <strain evidence="4">H538.4</strain>
    </source>
</reference>
<sequence>MEPVVVATARSKLQVAHSRPSVLNGESSYLQYKADTNAVASWLATTARKCGYTLGTPTASPEPASTDNLHQPSKRLKGKARKQARAGKSSQGAPRGLLPSNNCLVDEFPPFTPAWIISIERNETHFLALVVRKGFWNGGRGVKMLFGTQCGELLIQICSYHSLHLATFLSSTSTSYSSPLSLLVPRMPYTTEIPLQYRGDWLPGSLLAWARDLMAIGSKRLAALRTVSDHQAARIHDLEELLRSHNIAFPPSTPLHYDLAVDTHEIRPLQQGDVRYFRWEIEKDFAAFASALEENNDEVEGEMEGEMEDEEVDTDFCV</sequence>
<dbReference type="eggNOG" id="ENOG502TATV">
    <property type="taxonomic scope" value="Eukaryota"/>
</dbReference>
<organism evidence="3 4">
    <name type="scientific">Coccidioides immitis H538.4</name>
    <dbReference type="NCBI Taxonomy" id="396776"/>
    <lineage>
        <taxon>Eukaryota</taxon>
        <taxon>Fungi</taxon>
        <taxon>Dikarya</taxon>
        <taxon>Ascomycota</taxon>
        <taxon>Pezizomycotina</taxon>
        <taxon>Eurotiomycetes</taxon>
        <taxon>Eurotiomycetidae</taxon>
        <taxon>Onygenales</taxon>
        <taxon>Onygenaceae</taxon>
        <taxon>Coccidioides</taxon>
    </lineage>
</organism>
<feature type="domain" description="DUF6604" evidence="2">
    <location>
        <begin position="31"/>
        <end position="86"/>
    </location>
</feature>
<dbReference type="STRING" id="396776.A0A0J8S1M9"/>
<dbReference type="EMBL" id="DS017030">
    <property type="protein sequence ID" value="KMU91087.1"/>
    <property type="molecule type" value="Genomic_DNA"/>
</dbReference>
<feature type="region of interest" description="Disordered" evidence="1">
    <location>
        <begin position="56"/>
        <end position="95"/>
    </location>
</feature>
<proteinExistence type="predicted"/>
<evidence type="ECO:0000256" key="1">
    <source>
        <dbReference type="SAM" id="MobiDB-lite"/>
    </source>
</evidence>
<dbReference type="PANTHER" id="PTHR38795">
    <property type="entry name" value="DUF6604 DOMAIN-CONTAINING PROTEIN"/>
    <property type="match status" value="1"/>
</dbReference>
<feature type="region of interest" description="Disordered" evidence="1">
    <location>
        <begin position="295"/>
        <end position="318"/>
    </location>
</feature>
<dbReference type="OrthoDB" id="10440620at2759"/>
<dbReference type="Pfam" id="PF20253">
    <property type="entry name" value="DUF6604"/>
    <property type="match status" value="1"/>
</dbReference>
<accession>A0A0J8S1M9</accession>
<evidence type="ECO:0000313" key="3">
    <source>
        <dbReference type="EMBL" id="KMU91087.1"/>
    </source>
</evidence>
<protein>
    <recommendedName>
        <fullName evidence="2">DUF6604 domain-containing protein</fullName>
    </recommendedName>
</protein>
<feature type="compositionally biased region" description="Basic residues" evidence="1">
    <location>
        <begin position="72"/>
        <end position="85"/>
    </location>
</feature>
<dbReference type="InterPro" id="IPR046539">
    <property type="entry name" value="DUF6604"/>
</dbReference>
<dbReference type="AlphaFoldDB" id="A0A0J8S1M9"/>